<keyword evidence="10" id="KW-0472">Membrane</keyword>
<comment type="caution">
    <text evidence="12">The sequence shown here is derived from an EMBL/GenBank/DDBJ whole genome shotgun (WGS) entry which is preliminary data.</text>
</comment>
<evidence type="ECO:0000256" key="9">
    <source>
        <dbReference type="SAM" id="MobiDB-lite"/>
    </source>
</evidence>
<dbReference type="EMBL" id="JALLPJ020000359">
    <property type="protein sequence ID" value="KAL3794367.1"/>
    <property type="molecule type" value="Genomic_DNA"/>
</dbReference>
<comment type="cofactor">
    <cofactor evidence="8">
        <name>Zn(2+)</name>
        <dbReference type="ChEBI" id="CHEBI:29105"/>
    </cofactor>
    <text evidence="8">Binds 1 zinc ion per subunit.</text>
</comment>
<accession>A0ABD3Q238</accession>
<evidence type="ECO:0000256" key="5">
    <source>
        <dbReference type="ARBA" id="ARBA00022833"/>
    </source>
</evidence>
<feature type="binding site" evidence="8">
    <location>
        <position position="353"/>
    </location>
    <ligand>
        <name>Zn(2+)</name>
        <dbReference type="ChEBI" id="CHEBI:29105"/>
        <note>catalytic</note>
    </ligand>
</feature>
<keyword evidence="6 8" id="KW-0482">Metalloprotease</keyword>
<feature type="signal peptide" evidence="11">
    <location>
        <begin position="1"/>
        <end position="19"/>
    </location>
</feature>
<keyword evidence="5 8" id="KW-0862">Zinc</keyword>
<name>A0ABD3Q238_9STRA</name>
<dbReference type="InterPro" id="IPR001577">
    <property type="entry name" value="Peptidase_M8"/>
</dbReference>
<dbReference type="Pfam" id="PF01457">
    <property type="entry name" value="Peptidase_M8"/>
    <property type="match status" value="1"/>
</dbReference>
<evidence type="ECO:0000313" key="12">
    <source>
        <dbReference type="EMBL" id="KAL3794367.1"/>
    </source>
</evidence>
<reference evidence="12 13" key="1">
    <citation type="submission" date="2024-10" db="EMBL/GenBank/DDBJ databases">
        <title>Updated reference genomes for cyclostephanoid diatoms.</title>
        <authorList>
            <person name="Roberts W.R."/>
            <person name="Alverson A.J."/>
        </authorList>
    </citation>
    <scope>NUCLEOTIDE SEQUENCE [LARGE SCALE GENOMIC DNA]</scope>
    <source>
        <strain evidence="12 13">AJA010-31</strain>
    </source>
</reference>
<keyword evidence="4" id="KW-0378">Hydrolase</keyword>
<dbReference type="GO" id="GO:0008237">
    <property type="term" value="F:metallopeptidase activity"/>
    <property type="evidence" value="ECO:0007669"/>
    <property type="project" value="UniProtKB-KW"/>
</dbReference>
<protein>
    <recommendedName>
        <fullName evidence="14">Peptidase M10 metallopeptidase domain-containing protein</fullName>
    </recommendedName>
</protein>
<dbReference type="GO" id="GO:0046872">
    <property type="term" value="F:metal ion binding"/>
    <property type="evidence" value="ECO:0007669"/>
    <property type="project" value="UniProtKB-KW"/>
</dbReference>
<feature type="binding site" evidence="8">
    <location>
        <position position="357"/>
    </location>
    <ligand>
        <name>Zn(2+)</name>
        <dbReference type="ChEBI" id="CHEBI:29105"/>
        <note>catalytic</note>
    </ligand>
</feature>
<proteinExistence type="inferred from homology"/>
<evidence type="ECO:0000256" key="7">
    <source>
        <dbReference type="PIRSR" id="PIRSR601577-1"/>
    </source>
</evidence>
<evidence type="ECO:0000256" key="2">
    <source>
        <dbReference type="ARBA" id="ARBA00022670"/>
    </source>
</evidence>
<keyword evidence="10" id="KW-1133">Transmembrane helix</keyword>
<dbReference type="AlphaFoldDB" id="A0ABD3Q238"/>
<evidence type="ECO:0000256" key="1">
    <source>
        <dbReference type="ARBA" id="ARBA00005860"/>
    </source>
</evidence>
<dbReference type="Proteomes" id="UP001530400">
    <property type="component" value="Unassembled WGS sequence"/>
</dbReference>
<sequence>MRRTLPFLLLLSSTTCADSKQQRIYQQRVAPSRPEGAPDVDYGGKHPFDAHRHTYELRYRSKRRRVQTTTTTDEAATTPLHAPTDSQYQPLRIAFDTSDLRSRMELSLSAGDTLAATKLFLLIYEILPSTAEVWGDILRVIPVVGGIYPLDAVGSSVDVILPNGNDDETECTGKTCRGYYEDPVRLLYCPDATAGIGGGADLLVYATVNRHCEGTTTATDSNGRRNNLLDSRLDANGRSENNGAMGTLASALSCQRDQYDRPITGSIDFCLGGMGDVSTDFNIAQAIAEKVASSSDGRGGNYDGQASEKWQGWTGKMESTANNETTSSYSSASFTLDDVNRATVQYSVGVAVHEIGHVLGVTSDSLRYFRHPITGFPLTPRPFTLSSVTCVNGEEVAYVGLPGEHVMKEVVDKDTTTNHFEVITPTVQRIIRNHFNCANATGAKLENQPTSQDCFGSHFDERLYYTEIMSAVFSQTVNVLSPLTLALLEDSGWYRANYQSEYIQISPFGHGAGCEFIEEDCIDGYGNVPEPMEEQFCNEVISVGSNGIINTDESGSQTCDPSHTSKTYCDLVDSYQLVGIGKTATLLEEPPEQFQYFESKASLRPYLFTSADYCPIPHIDPQSCFEFNGRPLSDEQLEAGEYYGSDSRCVETDGSRSYSLCLQTKCNHNLGLVQIIAGGQKRTCEYDGQIHTILFQYDGDGPLRIKCPKASLVCPELFCPANCAGRGDCLFRSKGTISTSEPQARCVCDSAFDTSDGCFYSELSFPDGYGFGSPTNQYHANKTLFLLIVGSLVAGLAVIFVVVRQWKSRQNLFM</sequence>
<keyword evidence="13" id="KW-1185">Reference proteome</keyword>
<feature type="transmembrane region" description="Helical" evidence="10">
    <location>
        <begin position="784"/>
        <end position="803"/>
    </location>
</feature>
<evidence type="ECO:0000256" key="3">
    <source>
        <dbReference type="ARBA" id="ARBA00022723"/>
    </source>
</evidence>
<keyword evidence="11" id="KW-0732">Signal</keyword>
<dbReference type="Gene3D" id="3.90.132.10">
    <property type="entry name" value="Leishmanolysin , domain 2"/>
    <property type="match status" value="1"/>
</dbReference>
<dbReference type="PANTHER" id="PTHR10942:SF0">
    <property type="entry name" value="LEISHMANOLYSIN-LIKE PEPTIDASE"/>
    <property type="match status" value="1"/>
</dbReference>
<keyword evidence="2" id="KW-0645">Protease</keyword>
<feature type="region of interest" description="Disordered" evidence="9">
    <location>
        <begin position="22"/>
        <end position="45"/>
    </location>
</feature>
<feature type="active site" evidence="7">
    <location>
        <position position="354"/>
    </location>
</feature>
<feature type="region of interest" description="Disordered" evidence="9">
    <location>
        <begin position="62"/>
        <end position="83"/>
    </location>
</feature>
<evidence type="ECO:0000256" key="11">
    <source>
        <dbReference type="SAM" id="SignalP"/>
    </source>
</evidence>
<feature type="binding site" evidence="8">
    <location>
        <position position="458"/>
    </location>
    <ligand>
        <name>Zn(2+)</name>
        <dbReference type="ChEBI" id="CHEBI:29105"/>
        <note>catalytic</note>
    </ligand>
</feature>
<keyword evidence="3 8" id="KW-0479">Metal-binding</keyword>
<dbReference type="PANTHER" id="PTHR10942">
    <property type="entry name" value="LEISHMANOLYSIN-LIKE PEPTIDASE"/>
    <property type="match status" value="1"/>
</dbReference>
<feature type="compositionally biased region" description="Low complexity" evidence="9">
    <location>
        <begin position="68"/>
        <end position="78"/>
    </location>
</feature>
<feature type="chain" id="PRO_5044859509" description="Peptidase M10 metallopeptidase domain-containing protein" evidence="11">
    <location>
        <begin position="20"/>
        <end position="814"/>
    </location>
</feature>
<comment type="similarity">
    <text evidence="1">Belongs to the peptidase M8 family.</text>
</comment>
<evidence type="ECO:0000256" key="8">
    <source>
        <dbReference type="PIRSR" id="PIRSR601577-2"/>
    </source>
</evidence>
<dbReference type="Gene3D" id="3.10.170.20">
    <property type="match status" value="1"/>
</dbReference>
<evidence type="ECO:0000313" key="13">
    <source>
        <dbReference type="Proteomes" id="UP001530400"/>
    </source>
</evidence>
<evidence type="ECO:0000256" key="10">
    <source>
        <dbReference type="SAM" id="Phobius"/>
    </source>
</evidence>
<organism evidence="12 13">
    <name type="scientific">Cyclotella atomus</name>
    <dbReference type="NCBI Taxonomy" id="382360"/>
    <lineage>
        <taxon>Eukaryota</taxon>
        <taxon>Sar</taxon>
        <taxon>Stramenopiles</taxon>
        <taxon>Ochrophyta</taxon>
        <taxon>Bacillariophyta</taxon>
        <taxon>Coscinodiscophyceae</taxon>
        <taxon>Thalassiosirophycidae</taxon>
        <taxon>Stephanodiscales</taxon>
        <taxon>Stephanodiscaceae</taxon>
        <taxon>Cyclotella</taxon>
    </lineage>
</organism>
<dbReference type="SUPFAM" id="SSF55486">
    <property type="entry name" value="Metalloproteases ('zincins'), catalytic domain"/>
    <property type="match status" value="1"/>
</dbReference>
<gene>
    <name evidence="12" type="ORF">ACHAWO_007342</name>
</gene>
<evidence type="ECO:0008006" key="14">
    <source>
        <dbReference type="Google" id="ProtNLM"/>
    </source>
</evidence>
<evidence type="ECO:0000256" key="6">
    <source>
        <dbReference type="ARBA" id="ARBA00023049"/>
    </source>
</evidence>
<dbReference type="GO" id="GO:0006508">
    <property type="term" value="P:proteolysis"/>
    <property type="evidence" value="ECO:0007669"/>
    <property type="project" value="UniProtKB-KW"/>
</dbReference>
<evidence type="ECO:0000256" key="4">
    <source>
        <dbReference type="ARBA" id="ARBA00022801"/>
    </source>
</evidence>
<keyword evidence="10" id="KW-0812">Transmembrane</keyword>